<organism evidence="2 3">
    <name type="scientific">Prorocentrum cordatum</name>
    <dbReference type="NCBI Taxonomy" id="2364126"/>
    <lineage>
        <taxon>Eukaryota</taxon>
        <taxon>Sar</taxon>
        <taxon>Alveolata</taxon>
        <taxon>Dinophyceae</taxon>
        <taxon>Prorocentrales</taxon>
        <taxon>Prorocentraceae</taxon>
        <taxon>Prorocentrum</taxon>
    </lineage>
</organism>
<keyword evidence="1" id="KW-1133">Transmembrane helix</keyword>
<dbReference type="InterPro" id="IPR021919">
    <property type="entry name" value="CCB1"/>
</dbReference>
<accession>A0ABN9RYB3</accession>
<evidence type="ECO:0000313" key="3">
    <source>
        <dbReference type="Proteomes" id="UP001189429"/>
    </source>
</evidence>
<gene>
    <name evidence="2" type="ORF">PCOR1329_LOCUS23211</name>
</gene>
<dbReference type="PANTHER" id="PTHR35302:SF1">
    <property type="entry name" value="PROTEIN COFACTOR ASSEMBLY OF COMPLEX C SUBUNIT B CCB1, CHLOROPLASTIC"/>
    <property type="match status" value="1"/>
</dbReference>
<dbReference type="PANTHER" id="PTHR35302">
    <property type="match status" value="1"/>
</dbReference>
<keyword evidence="1" id="KW-0812">Transmembrane</keyword>
<keyword evidence="3" id="KW-1185">Reference proteome</keyword>
<sequence>GTGAGGLEMRSIAGGVAAYFQSMNYTMQDSPQKGKIRFVGNLQGSVSQALYLTFVLFGAFASAGIVLQALFPKGPLDLGPNFFFLPCLLSPGAGWYYWGRAFRRDIVELQLEMSDDLTTTTLTVLGNQETIEQLQTGVRFMSPDGKLLQLMEPGMEYQPGFLLRG</sequence>
<comment type="caution">
    <text evidence="2">The sequence shown here is derived from an EMBL/GenBank/DDBJ whole genome shotgun (WGS) entry which is preliminary data.</text>
</comment>
<protein>
    <submittedName>
        <fullName evidence="2">Uncharacterized protein</fullName>
    </submittedName>
</protein>
<dbReference type="EMBL" id="CAUYUJ010007835">
    <property type="protein sequence ID" value="CAK0822109.1"/>
    <property type="molecule type" value="Genomic_DNA"/>
</dbReference>
<evidence type="ECO:0000313" key="2">
    <source>
        <dbReference type="EMBL" id="CAK0822109.1"/>
    </source>
</evidence>
<feature type="non-terminal residue" evidence="2">
    <location>
        <position position="165"/>
    </location>
</feature>
<name>A0ABN9RYB3_9DINO</name>
<feature type="transmembrane region" description="Helical" evidence="1">
    <location>
        <begin position="82"/>
        <end position="98"/>
    </location>
</feature>
<keyword evidence="1" id="KW-0472">Membrane</keyword>
<feature type="transmembrane region" description="Helical" evidence="1">
    <location>
        <begin position="49"/>
        <end position="70"/>
    </location>
</feature>
<evidence type="ECO:0000256" key="1">
    <source>
        <dbReference type="SAM" id="Phobius"/>
    </source>
</evidence>
<proteinExistence type="predicted"/>
<reference evidence="2" key="1">
    <citation type="submission" date="2023-10" db="EMBL/GenBank/DDBJ databases">
        <authorList>
            <person name="Chen Y."/>
            <person name="Shah S."/>
            <person name="Dougan E. K."/>
            <person name="Thang M."/>
            <person name="Chan C."/>
        </authorList>
    </citation>
    <scope>NUCLEOTIDE SEQUENCE [LARGE SCALE GENOMIC DNA]</scope>
</reference>
<dbReference type="Proteomes" id="UP001189429">
    <property type="component" value="Unassembled WGS sequence"/>
</dbReference>
<dbReference type="Pfam" id="PF12046">
    <property type="entry name" value="CCB1"/>
    <property type="match status" value="1"/>
</dbReference>
<feature type="non-terminal residue" evidence="2">
    <location>
        <position position="1"/>
    </location>
</feature>